<keyword evidence="1" id="KW-1133">Transmembrane helix</keyword>
<evidence type="ECO:0000256" key="1">
    <source>
        <dbReference type="SAM" id="Phobius"/>
    </source>
</evidence>
<keyword evidence="3" id="KW-1185">Reference proteome</keyword>
<dbReference type="Proteomes" id="UP000199199">
    <property type="component" value="Unassembled WGS sequence"/>
</dbReference>
<keyword evidence="1" id="KW-0812">Transmembrane</keyword>
<feature type="transmembrane region" description="Helical" evidence="1">
    <location>
        <begin position="12"/>
        <end position="33"/>
    </location>
</feature>
<evidence type="ECO:0000313" key="2">
    <source>
        <dbReference type="EMBL" id="SFT00565.1"/>
    </source>
</evidence>
<keyword evidence="1" id="KW-0472">Membrane</keyword>
<proteinExistence type="predicted"/>
<gene>
    <name evidence="2" type="ORF">SAMN04488556_3851</name>
</gene>
<organism evidence="2 3">
    <name type="scientific">Halostagnicola kamekurae</name>
    <dbReference type="NCBI Taxonomy" id="619731"/>
    <lineage>
        <taxon>Archaea</taxon>
        <taxon>Methanobacteriati</taxon>
        <taxon>Methanobacteriota</taxon>
        <taxon>Stenosarchaea group</taxon>
        <taxon>Halobacteria</taxon>
        <taxon>Halobacteriales</taxon>
        <taxon>Natrialbaceae</taxon>
        <taxon>Halostagnicola</taxon>
    </lineage>
</organism>
<sequence length="66" mass="7039">MNVRRRFDQGNPLLFVFMNVVVGIVVASAVHTLLFDGSLTGAVVEGATIGLTSGVTILYLRDNTDS</sequence>
<accession>A0A1I6UGJ5</accession>
<feature type="transmembrane region" description="Helical" evidence="1">
    <location>
        <begin position="39"/>
        <end position="60"/>
    </location>
</feature>
<name>A0A1I6UGJ5_9EURY</name>
<reference evidence="3" key="1">
    <citation type="submission" date="2016-10" db="EMBL/GenBank/DDBJ databases">
        <authorList>
            <person name="Varghese N."/>
            <person name="Submissions S."/>
        </authorList>
    </citation>
    <scope>NUCLEOTIDE SEQUENCE [LARGE SCALE GENOMIC DNA]</scope>
    <source>
        <strain evidence="3">DSM 22427</strain>
    </source>
</reference>
<evidence type="ECO:0000313" key="3">
    <source>
        <dbReference type="Proteomes" id="UP000199199"/>
    </source>
</evidence>
<dbReference type="EMBL" id="FOZS01000004">
    <property type="protein sequence ID" value="SFT00565.1"/>
    <property type="molecule type" value="Genomic_DNA"/>
</dbReference>
<dbReference type="AlphaFoldDB" id="A0A1I6UGJ5"/>
<protein>
    <submittedName>
        <fullName evidence="2">Uncharacterized protein</fullName>
    </submittedName>
</protein>